<reference evidence="3" key="2">
    <citation type="journal article" date="2021" name="PeerJ">
        <title>Extensive microbial diversity within the chicken gut microbiome revealed by metagenomics and culture.</title>
        <authorList>
            <person name="Gilroy R."/>
            <person name="Ravi A."/>
            <person name="Getino M."/>
            <person name="Pursley I."/>
            <person name="Horton D.L."/>
            <person name="Alikhan N.F."/>
            <person name="Baker D."/>
            <person name="Gharbi K."/>
            <person name="Hall N."/>
            <person name="Watson M."/>
            <person name="Adriaenssens E.M."/>
            <person name="Foster-Nyarko E."/>
            <person name="Jarju S."/>
            <person name="Secka A."/>
            <person name="Antonio M."/>
            <person name="Oren A."/>
            <person name="Chaudhuri R.R."/>
            <person name="La Ragione R."/>
            <person name="Hildebrand F."/>
            <person name="Pallen M.J."/>
        </authorList>
    </citation>
    <scope>NUCLEOTIDE SEQUENCE</scope>
    <source>
        <strain evidence="3">17113</strain>
    </source>
</reference>
<reference evidence="3" key="1">
    <citation type="submission" date="2020-10" db="EMBL/GenBank/DDBJ databases">
        <authorList>
            <person name="Gilroy R."/>
        </authorList>
    </citation>
    <scope>NUCLEOTIDE SEQUENCE</scope>
    <source>
        <strain evidence="3">17113</strain>
    </source>
</reference>
<evidence type="ECO:0000256" key="1">
    <source>
        <dbReference type="SAM" id="MobiDB-lite"/>
    </source>
</evidence>
<keyword evidence="2" id="KW-0732">Signal</keyword>
<name>A0A9D9DFW2_9FIRM</name>
<organism evidence="3 4">
    <name type="scientific">Candidatus Alloenteromonas pullistercoris</name>
    <dbReference type="NCBI Taxonomy" id="2840785"/>
    <lineage>
        <taxon>Bacteria</taxon>
        <taxon>Bacillati</taxon>
        <taxon>Bacillota</taxon>
        <taxon>Bacillota incertae sedis</taxon>
        <taxon>Candidatus Alloenteromonas</taxon>
    </lineage>
</organism>
<feature type="region of interest" description="Disordered" evidence="1">
    <location>
        <begin position="27"/>
        <end position="48"/>
    </location>
</feature>
<feature type="chain" id="PRO_5039457576" description="Lipoprotein" evidence="2">
    <location>
        <begin position="22"/>
        <end position="559"/>
    </location>
</feature>
<accession>A0A9D9DFW2</accession>
<evidence type="ECO:0000313" key="3">
    <source>
        <dbReference type="EMBL" id="MBO8426180.1"/>
    </source>
</evidence>
<evidence type="ECO:0000256" key="2">
    <source>
        <dbReference type="SAM" id="SignalP"/>
    </source>
</evidence>
<dbReference type="PROSITE" id="PS51257">
    <property type="entry name" value="PROKAR_LIPOPROTEIN"/>
    <property type="match status" value="1"/>
</dbReference>
<protein>
    <recommendedName>
        <fullName evidence="5">Lipoprotein</fullName>
    </recommendedName>
</protein>
<dbReference type="EMBL" id="JADINA010000019">
    <property type="protein sequence ID" value="MBO8426180.1"/>
    <property type="molecule type" value="Genomic_DNA"/>
</dbReference>
<sequence length="559" mass="59830">MKRVYWLFGAAIAPLLLVSCAEEGNNSSSGSSIGSSEESSSESPSTEPIKDIGDFLLLGKEGYKASSLVRVGSPSQSFVSHWVDASCDLSSYSFISYESARDPIVPDKTGGVRTNYVRYPLNSAVAEARLGLNNKIAYLPLSADGTNGIAWSTENFANFLSILEESDFSLSNGVYELKVDGSKDLSGVSAQLGGALSYDLASFSLDLSKELPTFSASFEPVSGLFGDEYCYIRGEFTYLGADPVEPIEVVEDIADDEFDEAMAKLALGNYRLDATLPSSSFALFAEDKQKIAYTQFDLSGDEVGNYGYYELSDGSLQGVTKIGDAYYPNKPSFKGDLGSILPSFDISPALFIKGEGELANVYRLREDINAFASPSVYSIFGSSSTGSLSITIEEDKVTFANDLGYSGVETFAYSGLGQVEGIIGEIKASGDGLTWNELLSYDDDQFEELLRVIPSDILSAIPVIGGHYNYFSLEASYNPGHPVIFYAIDSQDEGAALIADYGEKLASSGFVLSSLPGENGGLLYEKSVVLDGTAASLRVELAVGIATSGYQFLIYPTLS</sequence>
<gene>
    <name evidence="3" type="ORF">IAC61_02520</name>
</gene>
<feature type="signal peptide" evidence="2">
    <location>
        <begin position="1"/>
        <end position="21"/>
    </location>
</feature>
<evidence type="ECO:0000313" key="4">
    <source>
        <dbReference type="Proteomes" id="UP000823634"/>
    </source>
</evidence>
<comment type="caution">
    <text evidence="3">The sequence shown here is derived from an EMBL/GenBank/DDBJ whole genome shotgun (WGS) entry which is preliminary data.</text>
</comment>
<proteinExistence type="predicted"/>
<evidence type="ECO:0008006" key="5">
    <source>
        <dbReference type="Google" id="ProtNLM"/>
    </source>
</evidence>
<feature type="compositionally biased region" description="Low complexity" evidence="1">
    <location>
        <begin position="27"/>
        <end position="47"/>
    </location>
</feature>
<dbReference type="AlphaFoldDB" id="A0A9D9DFW2"/>
<dbReference type="Proteomes" id="UP000823634">
    <property type="component" value="Unassembled WGS sequence"/>
</dbReference>